<dbReference type="AlphaFoldDB" id="C7QF76"/>
<dbReference type="Pfam" id="PF19741">
    <property type="entry name" value="DUF6230"/>
    <property type="match status" value="1"/>
</dbReference>
<dbReference type="RefSeq" id="WP_015794563.1">
    <property type="nucleotide sequence ID" value="NC_013131.1"/>
</dbReference>
<protein>
    <submittedName>
        <fullName evidence="1">Cholesterol esterase</fullName>
    </submittedName>
</protein>
<name>C7QF76_CATAD</name>
<dbReference type="KEGG" id="cai:Caci_5976"/>
<keyword evidence="2" id="KW-1185">Reference proteome</keyword>
<dbReference type="EMBL" id="CP001700">
    <property type="protein sequence ID" value="ACU74834.1"/>
    <property type="molecule type" value="Genomic_DNA"/>
</dbReference>
<dbReference type="OrthoDB" id="3869662at2"/>
<organism evidence="1 2">
    <name type="scientific">Catenulispora acidiphila (strain DSM 44928 / JCM 14897 / NBRC 102108 / NRRL B-24433 / ID139908)</name>
    <dbReference type="NCBI Taxonomy" id="479433"/>
    <lineage>
        <taxon>Bacteria</taxon>
        <taxon>Bacillati</taxon>
        <taxon>Actinomycetota</taxon>
        <taxon>Actinomycetes</taxon>
        <taxon>Catenulisporales</taxon>
        <taxon>Catenulisporaceae</taxon>
        <taxon>Catenulispora</taxon>
    </lineage>
</organism>
<dbReference type="InParanoid" id="C7QF76"/>
<evidence type="ECO:0000313" key="1">
    <source>
        <dbReference type="EMBL" id="ACU74834.1"/>
    </source>
</evidence>
<sequence length="203" mass="21156" precursor="true">MATKPKAEGKVRYRRAAIPGMAALAATGALVVLTAQGALGVQFAISGMPFVVTADHLTGTNFQQFGDLDSGLSGNPWLKSSNGQAVVMTSVIGDAKVYNLCQSVNLVGVNLVIRAGTGATPVHATNLVLDSTDLTGDATFNNIQIGRDASDLTQVPSIKGHAYTFSQQADSVDIKNVRQDNYASTASTFSLPNLSMSFQSKGC</sequence>
<dbReference type="STRING" id="479433.Caci_5976"/>
<proteinExistence type="predicted"/>
<evidence type="ECO:0000313" key="2">
    <source>
        <dbReference type="Proteomes" id="UP000000851"/>
    </source>
</evidence>
<accession>C7QF76</accession>
<dbReference type="eggNOG" id="ENOG5030F4R">
    <property type="taxonomic scope" value="Bacteria"/>
</dbReference>
<gene>
    <name evidence="1" type="ordered locus">Caci_5976</name>
</gene>
<reference evidence="1 2" key="1">
    <citation type="journal article" date="2009" name="Stand. Genomic Sci.">
        <title>Complete genome sequence of Catenulispora acidiphila type strain (ID 139908).</title>
        <authorList>
            <person name="Copeland A."/>
            <person name="Lapidus A."/>
            <person name="Glavina Del Rio T."/>
            <person name="Nolan M."/>
            <person name="Lucas S."/>
            <person name="Chen F."/>
            <person name="Tice H."/>
            <person name="Cheng J.F."/>
            <person name="Bruce D."/>
            <person name="Goodwin L."/>
            <person name="Pitluck S."/>
            <person name="Mikhailova N."/>
            <person name="Pati A."/>
            <person name="Ivanova N."/>
            <person name="Mavromatis K."/>
            <person name="Chen A."/>
            <person name="Palaniappan K."/>
            <person name="Chain P."/>
            <person name="Land M."/>
            <person name="Hauser L."/>
            <person name="Chang Y.J."/>
            <person name="Jeffries C.D."/>
            <person name="Chertkov O."/>
            <person name="Brettin T."/>
            <person name="Detter J.C."/>
            <person name="Han C."/>
            <person name="Ali Z."/>
            <person name="Tindall B.J."/>
            <person name="Goker M."/>
            <person name="Bristow J."/>
            <person name="Eisen J.A."/>
            <person name="Markowitz V."/>
            <person name="Hugenholtz P."/>
            <person name="Kyrpides N.C."/>
            <person name="Klenk H.P."/>
        </authorList>
    </citation>
    <scope>NUCLEOTIDE SEQUENCE [LARGE SCALE GENOMIC DNA]</scope>
    <source>
        <strain evidence="2">DSM 44928 / JCM 14897 / NBRC 102108 / NRRL B-24433 / ID139908</strain>
    </source>
</reference>
<dbReference type="InterPro" id="IPR046198">
    <property type="entry name" value="DUF6230"/>
</dbReference>
<dbReference type="HOGENOM" id="CLU_092426_0_0_11"/>
<dbReference type="Proteomes" id="UP000000851">
    <property type="component" value="Chromosome"/>
</dbReference>